<accession>A0ABT2ZZS1</accession>
<feature type="domain" description="Hedgehog/Intein (Hint)" evidence="1">
    <location>
        <begin position="125"/>
        <end position="271"/>
    </location>
</feature>
<dbReference type="Pfam" id="PF13403">
    <property type="entry name" value="Hint_2"/>
    <property type="match status" value="1"/>
</dbReference>
<sequence>MATYYTDQFWIIDPSAPPPAGSTLTVYDYQILDRTDDQLINALGTNSQRDVIDGSRIVRSYPGDTVTVTYADGSTATITGATFYLADGREVFTPTDGSVLHDATLVRTTYVTVQGSMNVGSLAPVCLTRGCMIDTTDGSRPVETLRAGDLILSPTGVPQALRAVFSRKIDPRELRSNPALLPVRIAAGALGPGLPTRDLLVSRQHRMLVRSAIAARMFGAPEVLVPAIMLTALPGIAVEETATEVEYFHLVFEQHALIMAENAPTESLFPGKQALRSLAPGAVEELFTIFPELAGQRFDVAPARPLAQGRKARHLIERHAANGKPLLGSAAA</sequence>
<protein>
    <submittedName>
        <fullName evidence="2">Hint domain-containing protein</fullName>
    </submittedName>
</protein>
<evidence type="ECO:0000313" key="3">
    <source>
        <dbReference type="Proteomes" id="UP001526166"/>
    </source>
</evidence>
<dbReference type="SUPFAM" id="SSF51294">
    <property type="entry name" value="Hedgehog/intein (Hint) domain"/>
    <property type="match status" value="1"/>
</dbReference>
<organism evidence="2 3">
    <name type="scientific">Sedimentimonas flavescens</name>
    <dbReference type="NCBI Taxonomy" id="2851012"/>
    <lineage>
        <taxon>Bacteria</taxon>
        <taxon>Pseudomonadati</taxon>
        <taxon>Pseudomonadota</taxon>
        <taxon>Alphaproteobacteria</taxon>
        <taxon>Rhodobacterales</taxon>
        <taxon>Rhodobacter group</taxon>
        <taxon>Sedimentimonas</taxon>
    </lineage>
</organism>
<evidence type="ECO:0000313" key="2">
    <source>
        <dbReference type="EMBL" id="MCV2878979.1"/>
    </source>
</evidence>
<dbReference type="EMBL" id="JAOWKW010000006">
    <property type="protein sequence ID" value="MCV2878979.1"/>
    <property type="molecule type" value="Genomic_DNA"/>
</dbReference>
<gene>
    <name evidence="2" type="ORF">OE699_08925</name>
</gene>
<dbReference type="InterPro" id="IPR036844">
    <property type="entry name" value="Hint_dom_sf"/>
</dbReference>
<dbReference type="Proteomes" id="UP001526166">
    <property type="component" value="Unassembled WGS sequence"/>
</dbReference>
<proteinExistence type="predicted"/>
<reference evidence="2 3" key="1">
    <citation type="submission" date="2022-10" db="EMBL/GenBank/DDBJ databases">
        <title>Sinirhodobacter sp. nov., isolated from ocean surface sediments.</title>
        <authorList>
            <person name="He W."/>
            <person name="Wang L."/>
            <person name="Zhang D.-F."/>
        </authorList>
    </citation>
    <scope>NUCLEOTIDE SEQUENCE [LARGE SCALE GENOMIC DNA]</scope>
    <source>
        <strain evidence="2 3">WL0115</strain>
    </source>
</reference>
<keyword evidence="3" id="KW-1185">Reference proteome</keyword>
<evidence type="ECO:0000259" key="1">
    <source>
        <dbReference type="Pfam" id="PF13403"/>
    </source>
</evidence>
<dbReference type="RefSeq" id="WP_263847761.1">
    <property type="nucleotide sequence ID" value="NZ_JAOWKW010000006.1"/>
</dbReference>
<comment type="caution">
    <text evidence="2">The sequence shown here is derived from an EMBL/GenBank/DDBJ whole genome shotgun (WGS) entry which is preliminary data.</text>
</comment>
<name>A0ABT2ZZS1_9RHOB</name>
<dbReference type="InterPro" id="IPR028992">
    <property type="entry name" value="Hedgehog/Intein_dom"/>
</dbReference>